<keyword evidence="2" id="KW-1185">Reference proteome</keyword>
<dbReference type="OrthoDB" id="10291335at2759"/>
<proteinExistence type="predicted"/>
<dbReference type="EMBL" id="CCYA01000273">
    <property type="protein sequence ID" value="CEH15997.1"/>
    <property type="molecule type" value="Genomic_DNA"/>
</dbReference>
<accession>A0A0P1BIU9</accession>
<evidence type="ECO:0000313" key="2">
    <source>
        <dbReference type="Proteomes" id="UP000054845"/>
    </source>
</evidence>
<organism evidence="1 2">
    <name type="scientific">Ceraceosorus bombacis</name>
    <dbReference type="NCBI Taxonomy" id="401625"/>
    <lineage>
        <taxon>Eukaryota</taxon>
        <taxon>Fungi</taxon>
        <taxon>Dikarya</taxon>
        <taxon>Basidiomycota</taxon>
        <taxon>Ustilaginomycotina</taxon>
        <taxon>Exobasidiomycetes</taxon>
        <taxon>Ceraceosorales</taxon>
        <taxon>Ceraceosoraceae</taxon>
        <taxon>Ceraceosorus</taxon>
    </lineage>
</organism>
<dbReference type="Proteomes" id="UP000054845">
    <property type="component" value="Unassembled WGS sequence"/>
</dbReference>
<reference evidence="1 2" key="1">
    <citation type="submission" date="2014-09" db="EMBL/GenBank/DDBJ databases">
        <authorList>
            <person name="Magalhaes I.L.F."/>
            <person name="Oliveira U."/>
            <person name="Santos F.R."/>
            <person name="Vidigal T.H.D.A."/>
            <person name="Brescovit A.D."/>
            <person name="Santos A.J."/>
        </authorList>
    </citation>
    <scope>NUCLEOTIDE SEQUENCE [LARGE SCALE GENOMIC DNA]</scope>
</reference>
<protein>
    <submittedName>
        <fullName evidence="1">Uncharacterized protein</fullName>
    </submittedName>
</protein>
<name>A0A0P1BIU9_9BASI</name>
<sequence>MSAIALPERLAFEDTSVDSATFVRVTYDVVATYTQARGEVCSRLSDEADELHGGAFPDGSPREEEHSDALNDTMDGINAFSLITTPQAHAEYKQRYDALRNIGSAKDEADSLRACLGLTLLKHGFYRNTLSDGLPLYKASKQGELSTEEEAATRLIEYLLVPLPLAQERVDAILPGQA</sequence>
<dbReference type="AlphaFoldDB" id="A0A0P1BIU9"/>
<evidence type="ECO:0000313" key="1">
    <source>
        <dbReference type="EMBL" id="CEH15997.1"/>
    </source>
</evidence>